<dbReference type="SUPFAM" id="SSF52540">
    <property type="entry name" value="P-loop containing nucleoside triphosphate hydrolases"/>
    <property type="match status" value="1"/>
</dbReference>
<dbReference type="Proteomes" id="UP000252086">
    <property type="component" value="Unassembled WGS sequence"/>
</dbReference>
<evidence type="ECO:0000313" key="2">
    <source>
        <dbReference type="EMBL" id="RBO80007.1"/>
    </source>
</evidence>
<protein>
    <submittedName>
        <fullName evidence="2">D-glycerate 3-kinase</fullName>
    </submittedName>
</protein>
<keyword evidence="2" id="KW-0418">Kinase</keyword>
<feature type="domain" description="Phosphoribulokinase/uridine kinase" evidence="1">
    <location>
        <begin position="67"/>
        <end position="185"/>
    </location>
</feature>
<dbReference type="GO" id="GO:0016301">
    <property type="term" value="F:kinase activity"/>
    <property type="evidence" value="ECO:0007669"/>
    <property type="project" value="UniProtKB-KW"/>
</dbReference>
<sequence length="326" mass="37663">MLEQQTKSYVIHSSLPDPLSQRLRFEVEQTLHALYADVSLIDQLDSLYLPFANWLSNKVGRREGPMIVGLGGAQGCGKTTFASIVSRILVKGFDLNAVVISLDDLYSTRQDRLNFADQTTSLFSVRGVPGTHDVTLAMNLFQRARQLKDGEVMMFPCFDKSIDERKAVHLWKEVRGPIDVILFEGWCVGAPDMKGDLHSPLNALERDRDKQGVWRQSVNELLKNEYRELFSMLDLMVWMQAPNYDIVYEWRNKQERLLEAHLHDIHGVLLDTLDLKVMSPEELKGFMQYYERLTRHMLAVMPERADVLMRLDEHQGVQEVRYPTEH</sequence>
<dbReference type="OrthoDB" id="455474at2"/>
<evidence type="ECO:0000259" key="1">
    <source>
        <dbReference type="Pfam" id="PF00485"/>
    </source>
</evidence>
<accession>A0A366CW98</accession>
<name>A0A366CW98_9GAMM</name>
<keyword evidence="3" id="KW-1185">Reference proteome</keyword>
<keyword evidence="2" id="KW-0808">Transferase</keyword>
<comment type="caution">
    <text evidence="2">The sequence shown here is derived from an EMBL/GenBank/DDBJ whole genome shotgun (WGS) entry which is preliminary data.</text>
</comment>
<reference evidence="2 3" key="1">
    <citation type="submission" date="2018-06" db="EMBL/GenBank/DDBJ databases">
        <title>Genomic Encyclopedia of Type Strains, Phase III (KMG-III): the genomes of soil and plant-associated and newly described type strains.</title>
        <authorList>
            <person name="Whitman W."/>
        </authorList>
    </citation>
    <scope>NUCLEOTIDE SEQUENCE [LARGE SCALE GENOMIC DNA]</scope>
    <source>
        <strain evidence="2 3">CECT 7732</strain>
    </source>
</reference>
<dbReference type="InterPro" id="IPR027417">
    <property type="entry name" value="P-loop_NTPase"/>
</dbReference>
<gene>
    <name evidence="2" type="ORF">DFP76_10949</name>
</gene>
<organism evidence="2 3">
    <name type="scientific">Marinomonas aquiplantarum</name>
    <dbReference type="NCBI Taxonomy" id="491951"/>
    <lineage>
        <taxon>Bacteria</taxon>
        <taxon>Pseudomonadati</taxon>
        <taxon>Pseudomonadota</taxon>
        <taxon>Gammaproteobacteria</taxon>
        <taxon>Oceanospirillales</taxon>
        <taxon>Oceanospirillaceae</taxon>
        <taxon>Marinomonas</taxon>
    </lineage>
</organism>
<dbReference type="GO" id="GO:0005524">
    <property type="term" value="F:ATP binding"/>
    <property type="evidence" value="ECO:0007669"/>
    <property type="project" value="InterPro"/>
</dbReference>
<dbReference type="AlphaFoldDB" id="A0A366CW98"/>
<dbReference type="PANTHER" id="PTHR10285">
    <property type="entry name" value="URIDINE KINASE"/>
    <property type="match status" value="1"/>
</dbReference>
<dbReference type="RefSeq" id="WP_113875482.1">
    <property type="nucleotide sequence ID" value="NZ_QNRF01000009.1"/>
</dbReference>
<proteinExistence type="predicted"/>
<evidence type="ECO:0000313" key="3">
    <source>
        <dbReference type="Proteomes" id="UP000252086"/>
    </source>
</evidence>
<dbReference type="Gene3D" id="3.40.50.300">
    <property type="entry name" value="P-loop containing nucleotide triphosphate hydrolases"/>
    <property type="match status" value="1"/>
</dbReference>
<dbReference type="InterPro" id="IPR006083">
    <property type="entry name" value="PRK/URK"/>
</dbReference>
<dbReference type="EMBL" id="QNRF01000009">
    <property type="protein sequence ID" value="RBO80007.1"/>
    <property type="molecule type" value="Genomic_DNA"/>
</dbReference>
<dbReference type="Pfam" id="PF00485">
    <property type="entry name" value="PRK"/>
    <property type="match status" value="1"/>
</dbReference>